<evidence type="ECO:0000259" key="1">
    <source>
        <dbReference type="Pfam" id="PF00339"/>
    </source>
</evidence>
<dbReference type="AlphaFoldDB" id="A0A8S1P1H0"/>
<reference evidence="3" key="1">
    <citation type="submission" date="2021-01" db="EMBL/GenBank/DDBJ databases">
        <authorList>
            <consortium name="Genoscope - CEA"/>
            <person name="William W."/>
        </authorList>
    </citation>
    <scope>NUCLEOTIDE SEQUENCE</scope>
</reference>
<dbReference type="Pfam" id="PF02752">
    <property type="entry name" value="Arrestin_C"/>
    <property type="match status" value="1"/>
</dbReference>
<protein>
    <recommendedName>
        <fullName evidence="5">Arrestin C-terminal-like domain-containing protein</fullName>
    </recommendedName>
</protein>
<feature type="domain" description="Arrestin C-terminal-like" evidence="2">
    <location>
        <begin position="198"/>
        <end position="330"/>
    </location>
</feature>
<accession>A0A8S1P1H0</accession>
<dbReference type="Proteomes" id="UP000688137">
    <property type="component" value="Unassembled WGS sequence"/>
</dbReference>
<evidence type="ECO:0000259" key="2">
    <source>
        <dbReference type="Pfam" id="PF02752"/>
    </source>
</evidence>
<evidence type="ECO:0000313" key="3">
    <source>
        <dbReference type="EMBL" id="CAD8096623.1"/>
    </source>
</evidence>
<dbReference type="InterPro" id="IPR011022">
    <property type="entry name" value="Arrestin_C-like"/>
</dbReference>
<feature type="domain" description="Arrestin-like N-terminal" evidence="1">
    <location>
        <begin position="24"/>
        <end position="157"/>
    </location>
</feature>
<dbReference type="InterPro" id="IPR011021">
    <property type="entry name" value="Arrestin-like_N"/>
</dbReference>
<dbReference type="Pfam" id="PF00339">
    <property type="entry name" value="Arrestin_N"/>
    <property type="match status" value="1"/>
</dbReference>
<name>A0A8S1P1H0_PARPR</name>
<keyword evidence="4" id="KW-1185">Reference proteome</keyword>
<proteinExistence type="predicted"/>
<evidence type="ECO:0000313" key="4">
    <source>
        <dbReference type="Proteomes" id="UP000688137"/>
    </source>
</evidence>
<organism evidence="3 4">
    <name type="scientific">Paramecium primaurelia</name>
    <dbReference type="NCBI Taxonomy" id="5886"/>
    <lineage>
        <taxon>Eukaryota</taxon>
        <taxon>Sar</taxon>
        <taxon>Alveolata</taxon>
        <taxon>Ciliophora</taxon>
        <taxon>Intramacronucleata</taxon>
        <taxon>Oligohymenophorea</taxon>
        <taxon>Peniculida</taxon>
        <taxon>Parameciidae</taxon>
        <taxon>Paramecium</taxon>
    </lineage>
</organism>
<dbReference type="GO" id="GO:0015031">
    <property type="term" value="P:protein transport"/>
    <property type="evidence" value="ECO:0007669"/>
    <property type="project" value="TreeGrafter"/>
</dbReference>
<dbReference type="PANTHER" id="PTHR11188:SF17">
    <property type="entry name" value="FI21816P1"/>
    <property type="match status" value="1"/>
</dbReference>
<dbReference type="PANTHER" id="PTHR11188">
    <property type="entry name" value="ARRESTIN DOMAIN CONTAINING PROTEIN"/>
    <property type="match status" value="1"/>
</dbReference>
<comment type="caution">
    <text evidence="3">The sequence shown here is derived from an EMBL/GenBank/DDBJ whole genome shotgun (WGS) entry which is preliminary data.</text>
</comment>
<dbReference type="InterPro" id="IPR050357">
    <property type="entry name" value="Arrestin_domain-protein"/>
</dbReference>
<sequence>MGNIEDNNSKKKKSGISASQFGDIFIKTDKQYYFSGEVVYGNIYLNVVRDGYPGCIVYLKVSGKEKCKWTETKTRTSTDEEGNTSESTITRTYTGKSNIYQHKLELHNFQTPSLPQGQFVFPFLFQLFSHLPGSFYEKDLAQISYKVKAVVLSKKSSYNCIINSQRLIIREPIRQNKKPLIGQMQVHSQNCCFPSDEACHVNCSIDKLNYLPGDAAQLEITIDNSSLDEQVNSISILLLNTLTLTDDKGHQKIQNGIVVQKVIQGVPSRGKDKKNVQFILQNNKSPQELQPSANGHLVNSVYSLQIKINLDSDSCCCKEDPSINFPIQIVAQVPKLNPIVEEPPNWNPQVFEVQKVYLTDRNKEKVDNQDGSNAQNFKFQSYNRNQIQVMQQQMKE</sequence>
<dbReference type="EMBL" id="CAJJDM010000105">
    <property type="protein sequence ID" value="CAD8096623.1"/>
    <property type="molecule type" value="Genomic_DNA"/>
</dbReference>
<dbReference type="OMA" id="GHYSFPF"/>
<dbReference type="GO" id="GO:0005737">
    <property type="term" value="C:cytoplasm"/>
    <property type="evidence" value="ECO:0007669"/>
    <property type="project" value="TreeGrafter"/>
</dbReference>
<gene>
    <name evidence="3" type="ORF">PPRIM_AZ9-3.1.T1020007</name>
</gene>
<evidence type="ECO:0008006" key="5">
    <source>
        <dbReference type="Google" id="ProtNLM"/>
    </source>
</evidence>